<protein>
    <submittedName>
        <fullName evidence="3">Uncharacterized protein</fullName>
    </submittedName>
</protein>
<dbReference type="Proteomes" id="UP000664495">
    <property type="component" value="Unassembled WGS sequence"/>
</dbReference>
<evidence type="ECO:0000313" key="4">
    <source>
        <dbReference type="Proteomes" id="UP000664495"/>
    </source>
</evidence>
<keyword evidence="2" id="KW-0812">Transmembrane</keyword>
<organism evidence="3 4">
    <name type="scientific">Candidatus Enterococcus murrayae</name>
    <dbReference type="NCBI Taxonomy" id="2815321"/>
    <lineage>
        <taxon>Bacteria</taxon>
        <taxon>Bacillati</taxon>
        <taxon>Bacillota</taxon>
        <taxon>Bacilli</taxon>
        <taxon>Lactobacillales</taxon>
        <taxon>Enterococcaceae</taxon>
        <taxon>Enterococcus</taxon>
    </lineage>
</organism>
<keyword evidence="1" id="KW-0175">Coiled coil</keyword>
<reference evidence="3 4" key="1">
    <citation type="submission" date="2021-03" db="EMBL/GenBank/DDBJ databases">
        <title>Enterococcal diversity collection.</title>
        <authorList>
            <person name="Gilmore M.S."/>
            <person name="Schwartzman J."/>
            <person name="Van Tyne D."/>
            <person name="Martin M."/>
            <person name="Earl A.M."/>
            <person name="Manson A.L."/>
            <person name="Straub T."/>
            <person name="Salamzade R."/>
            <person name="Saavedra J."/>
            <person name="Lebreton F."/>
            <person name="Prichula J."/>
            <person name="Schaufler K."/>
            <person name="Gaca A."/>
            <person name="Sgardioli B."/>
            <person name="Wagenaar J."/>
            <person name="Strong T."/>
        </authorList>
    </citation>
    <scope>NUCLEOTIDE SEQUENCE [LARGE SCALE GENOMIC DNA]</scope>
    <source>
        <strain evidence="3 4">MJM16</strain>
    </source>
</reference>
<sequence length="246" mass="28816">MFVPIGICLVLLVIMFIFIFHQLVKQQKLNQIKNNKNSPSELLEKLSFYEKIEDQKQRKYNQYNFLTMIISLFIVLSIIILLSNKIIYTKNQVQQLQEEIHTLKVEQKQLISKMPVKQYPEEGLELNKLEWAKIFDQEGSSKTQMKLETEVAAKMGPYFGISRVLTNVEKSPKSLSISLIGNTQEEENKKLIERNIECFVQEVEMIPQLMKIHIKVMNTEGKKNKILINKTYSRQKSDDAFTIQKK</sequence>
<keyword evidence="2" id="KW-0472">Membrane</keyword>
<accession>A0ABS3HBV4</accession>
<feature type="transmembrane region" description="Helical" evidence="2">
    <location>
        <begin position="63"/>
        <end position="82"/>
    </location>
</feature>
<keyword evidence="4" id="KW-1185">Reference proteome</keyword>
<feature type="transmembrane region" description="Helical" evidence="2">
    <location>
        <begin position="6"/>
        <end position="24"/>
    </location>
</feature>
<keyword evidence="2" id="KW-1133">Transmembrane helix</keyword>
<comment type="caution">
    <text evidence="3">The sequence shown here is derived from an EMBL/GenBank/DDBJ whole genome shotgun (WGS) entry which is preliminary data.</text>
</comment>
<evidence type="ECO:0000256" key="1">
    <source>
        <dbReference type="SAM" id="Coils"/>
    </source>
</evidence>
<gene>
    <name evidence="3" type="ORF">JZO85_01580</name>
</gene>
<name>A0ABS3HBV4_9ENTE</name>
<proteinExistence type="predicted"/>
<evidence type="ECO:0000313" key="3">
    <source>
        <dbReference type="EMBL" id="MBO0450939.1"/>
    </source>
</evidence>
<dbReference type="EMBL" id="JAFLVR010000002">
    <property type="protein sequence ID" value="MBO0450939.1"/>
    <property type="molecule type" value="Genomic_DNA"/>
</dbReference>
<feature type="coiled-coil region" evidence="1">
    <location>
        <begin position="86"/>
        <end position="113"/>
    </location>
</feature>
<dbReference type="RefSeq" id="WP_207106746.1">
    <property type="nucleotide sequence ID" value="NZ_JAFLVR010000002.1"/>
</dbReference>
<evidence type="ECO:0000256" key="2">
    <source>
        <dbReference type="SAM" id="Phobius"/>
    </source>
</evidence>